<evidence type="ECO:0000313" key="4">
    <source>
        <dbReference type="Proteomes" id="UP001362999"/>
    </source>
</evidence>
<feature type="region of interest" description="Disordered" evidence="1">
    <location>
        <begin position="213"/>
        <end position="295"/>
    </location>
</feature>
<feature type="compositionally biased region" description="Low complexity" evidence="1">
    <location>
        <begin position="280"/>
        <end position="289"/>
    </location>
</feature>
<feature type="compositionally biased region" description="Pro residues" evidence="1">
    <location>
        <begin position="252"/>
        <end position="279"/>
    </location>
</feature>
<feature type="compositionally biased region" description="Low complexity" evidence="1">
    <location>
        <begin position="410"/>
        <end position="420"/>
    </location>
</feature>
<reference evidence="3 4" key="1">
    <citation type="journal article" date="2024" name="J Genomics">
        <title>Draft genome sequencing and assembly of Favolaschia claudopus CIRM-BRFM 2984 isolated from oak limbs.</title>
        <authorList>
            <person name="Navarro D."/>
            <person name="Drula E."/>
            <person name="Chaduli D."/>
            <person name="Cazenave R."/>
            <person name="Ahrendt S."/>
            <person name="Wang J."/>
            <person name="Lipzen A."/>
            <person name="Daum C."/>
            <person name="Barry K."/>
            <person name="Grigoriev I.V."/>
            <person name="Favel A."/>
            <person name="Rosso M.N."/>
            <person name="Martin F."/>
        </authorList>
    </citation>
    <scope>NUCLEOTIDE SEQUENCE [LARGE SCALE GENOMIC DNA]</scope>
    <source>
        <strain evidence="3 4">CIRM-BRFM 2984</strain>
    </source>
</reference>
<dbReference type="AlphaFoldDB" id="A0AAW0B2K5"/>
<feature type="compositionally biased region" description="Gly residues" evidence="1">
    <location>
        <begin position="795"/>
        <end position="806"/>
    </location>
</feature>
<feature type="compositionally biased region" description="Low complexity" evidence="1">
    <location>
        <begin position="701"/>
        <end position="726"/>
    </location>
</feature>
<feature type="compositionally biased region" description="Pro residues" evidence="1">
    <location>
        <begin position="397"/>
        <end position="409"/>
    </location>
</feature>
<protein>
    <recommendedName>
        <fullName evidence="2">Mediator of RNA polymerase II transcription subunit 25 von Willebrand factor type A domain-containing protein</fullName>
    </recommendedName>
</protein>
<proteinExistence type="predicted"/>
<name>A0AAW0B2K5_9AGAR</name>
<feature type="compositionally biased region" description="Low complexity" evidence="1">
    <location>
        <begin position="238"/>
        <end position="251"/>
    </location>
</feature>
<feature type="domain" description="Mediator of RNA polymerase II transcription subunit 25 von Willebrand factor type A" evidence="2">
    <location>
        <begin position="8"/>
        <end position="210"/>
    </location>
</feature>
<dbReference type="CDD" id="cd00198">
    <property type="entry name" value="vWFA"/>
    <property type="match status" value="1"/>
</dbReference>
<organism evidence="3 4">
    <name type="scientific">Favolaschia claudopus</name>
    <dbReference type="NCBI Taxonomy" id="2862362"/>
    <lineage>
        <taxon>Eukaryota</taxon>
        <taxon>Fungi</taxon>
        <taxon>Dikarya</taxon>
        <taxon>Basidiomycota</taxon>
        <taxon>Agaricomycotina</taxon>
        <taxon>Agaricomycetes</taxon>
        <taxon>Agaricomycetidae</taxon>
        <taxon>Agaricales</taxon>
        <taxon>Marasmiineae</taxon>
        <taxon>Mycenaceae</taxon>
        <taxon>Favolaschia</taxon>
    </lineage>
</organism>
<feature type="compositionally biased region" description="Low complexity" evidence="1">
    <location>
        <begin position="785"/>
        <end position="794"/>
    </location>
</feature>
<evidence type="ECO:0000259" key="2">
    <source>
        <dbReference type="Pfam" id="PF11265"/>
    </source>
</evidence>
<dbReference type="InterPro" id="IPR021419">
    <property type="entry name" value="Mediator_Med25_VWA"/>
</dbReference>
<comment type="caution">
    <text evidence="3">The sequence shown here is derived from an EMBL/GenBank/DDBJ whole genome shotgun (WGS) entry which is preliminary data.</text>
</comment>
<feature type="compositionally biased region" description="Gly residues" evidence="1">
    <location>
        <begin position="813"/>
        <end position="824"/>
    </location>
</feature>
<feature type="region of interest" description="Disordered" evidence="1">
    <location>
        <begin position="383"/>
        <end position="500"/>
    </location>
</feature>
<feature type="region of interest" description="Disordered" evidence="1">
    <location>
        <begin position="699"/>
        <end position="726"/>
    </location>
</feature>
<dbReference type="Pfam" id="PF11265">
    <property type="entry name" value="Med25_VWA"/>
    <property type="match status" value="1"/>
</dbReference>
<evidence type="ECO:0000256" key="1">
    <source>
        <dbReference type="SAM" id="MobiDB-lite"/>
    </source>
</evidence>
<keyword evidence="4" id="KW-1185">Reference proteome</keyword>
<dbReference type="Proteomes" id="UP001362999">
    <property type="component" value="Unassembled WGS sequence"/>
</dbReference>
<feature type="region of interest" description="Disordered" evidence="1">
    <location>
        <begin position="776"/>
        <end position="852"/>
    </location>
</feature>
<gene>
    <name evidence="3" type="ORF">R3P38DRAFT_2971651</name>
</gene>
<dbReference type="SUPFAM" id="SSF53300">
    <property type="entry name" value="vWA-like"/>
    <property type="match status" value="1"/>
</dbReference>
<sequence>MASEAMIAIAFVVDSSTTLASEWTSILQGYIMPMLRRLGESNPPGIKFRVAFVTYGTQSMPILSKNFFDDLNPLLSAFRDDPSKLGLGQTSCGGSMGMAALEGFVAALELFDILKQSKQVKNLSSPPVSHIFHVAAGAPDSAERPQCNQLPILDCVTWDSLPSEMKKRNIHLSSISVKSKVPRFSDLHSTSSLVAPWFAVRPQHTVLLVGYATPPQKGLKRPGDPMPVTPDPKRAKITTPSNSSPHNNPTASPAPPTQTPVPPPMQIPPPTALPPPTAMPGPATAGPSAPNAPPTNLATIQQRFQVLQNAFRMTEQLVRNLTSQLTDARNKGDMQTVENLLPQWRDKTALLTKIKASIQPMLSQLAQQRAAFVHAQQAMAAQQAAQANGQGMHPGPGLGPTPPVPPPAAAPGQPGGQVPPRELMKQDSPDLQMIAPPDNGNDTKMSPPPPLPSSTSTLEQQHPNAPGHMRSASGGGGVGGAGHMRMPSMGNSGNPGAMTASPVINQQMAKMLEQKERARQSSGAGPIPPPNMPQPQQHSPVWQGRLNWSGTNPAGGARDVTTYVVASSANRDACHAETWPLILNLTLTDKHAVSIESLQLWMKRVEPAICTFRCNPTHPNVPNNEMSYKALVAMLITKNFYFVASWTLPNGKVSANVLIFPVRNAGLIGAFFPLTGIPELPQDLAGNVSNPNIIPNPNPIHPAAALPASGPSSHAPSVPPQGAAAAAGANSASQLMANIDAFMRQNQFPLPPPMIAQLAKMNPLERNKAMAMLLRSQQEKARQRLQQQQQQQQNGGPGGGAGGGMMGMPPMGMGLGLGLGGPQMGGQMQPQQNQTQQQPDMSGGFNPAQFGLGLGGMDGGGGGMGGGMSMGGGTQGMFNELIAGQMPRSTSNPGGGAVSYQMMQSFMHRNSENAGS</sequence>
<feature type="region of interest" description="Disordered" evidence="1">
    <location>
        <begin position="512"/>
        <end position="553"/>
    </location>
</feature>
<dbReference type="InterPro" id="IPR036465">
    <property type="entry name" value="vWFA_dom_sf"/>
</dbReference>
<accession>A0AAW0B2K5</accession>
<dbReference type="EMBL" id="JAWWNJ010000042">
    <property type="protein sequence ID" value="KAK7019953.1"/>
    <property type="molecule type" value="Genomic_DNA"/>
</dbReference>
<feature type="compositionally biased region" description="Low complexity" evidence="1">
    <location>
        <begin position="825"/>
        <end position="839"/>
    </location>
</feature>
<feature type="compositionally biased region" description="Gly residues" evidence="1">
    <location>
        <begin position="473"/>
        <end position="482"/>
    </location>
</feature>
<evidence type="ECO:0000313" key="3">
    <source>
        <dbReference type="EMBL" id="KAK7019953.1"/>
    </source>
</evidence>